<feature type="region of interest" description="Disordered" evidence="1">
    <location>
        <begin position="1"/>
        <end position="59"/>
    </location>
</feature>
<feature type="domain" description="PiggyBac transposable element-derived protein" evidence="2">
    <location>
        <begin position="114"/>
        <end position="456"/>
    </location>
</feature>
<evidence type="ECO:0000313" key="4">
    <source>
        <dbReference type="Proteomes" id="UP000261540"/>
    </source>
</evidence>
<protein>
    <submittedName>
        <fullName evidence="3">PiggyBac transposable element-derived protein 4-like</fullName>
    </submittedName>
</protein>
<accession>A0A3B3QW44</accession>
<dbReference type="KEGG" id="pki:111837457"/>
<dbReference type="GeneTree" id="ENSGT00510000049866"/>
<feature type="compositionally biased region" description="Acidic residues" evidence="1">
    <location>
        <begin position="35"/>
        <end position="45"/>
    </location>
</feature>
<sequence length="580" mass="65959">MESSNTEIDSTEVSEDESCEEQDTYISKYRQISSSEDECSEEEETYLSKNGQMRTSVDENSEETYMSKNREICWSSKVLEQEGPAMVPAQCVLKKRPTPGPTKSCISQAQDIMSTFKLFIPKSMEKIIIDRTNLEGKRRFSKNWQEFTASEFDAFMGLLIMAGGVESARESAISLWNQKTGRTIFRATMTKKRFCVLSNVMRFANPESKVLKKSTDKLAAFRDVWDTWSSNLSIMYNPGHDITIDEHQVPFKGRCPFRENMPHIPSKSDIKLWAACDSRSSYCWKVQVYTGKPPGEETEENLAKRVVLDLSKGLKGQNVTLGSFFTSFDLGQELLKKKLTMTGEVRCSRPELPSDFLISKGRRLHSSKFGFFSNTTIVSYLKKRTKNMLLMSTFHKKPQISDRLDRMPHIVIDYNENKGGVDTMNKLTSAYSTIQKTTHWTLALFCDMLDIAAHNACVVWNEINPEWKTGKRYRRKLFLQELGEALVAPAMQQRTRLIRRFVGAGVAMERKDLPAPPALPASQGKGRSGCVLCDSGKAKQTRVVCNTCGHFACHPRSSVSKDLNQQVWTEQHPLIYPKPY</sequence>
<evidence type="ECO:0000259" key="2">
    <source>
        <dbReference type="Pfam" id="PF13843"/>
    </source>
</evidence>
<dbReference type="InterPro" id="IPR029526">
    <property type="entry name" value="PGBD"/>
</dbReference>
<feature type="compositionally biased region" description="Acidic residues" evidence="1">
    <location>
        <begin position="9"/>
        <end position="23"/>
    </location>
</feature>
<dbReference type="Pfam" id="PF13843">
    <property type="entry name" value="DDE_Tnp_1_7"/>
    <property type="match status" value="1"/>
</dbReference>
<dbReference type="PANTHER" id="PTHR46599">
    <property type="entry name" value="PIGGYBAC TRANSPOSABLE ELEMENT-DERIVED PROTEIN 4"/>
    <property type="match status" value="1"/>
</dbReference>
<dbReference type="AlphaFoldDB" id="A0A3B3QW44"/>
<dbReference type="Ensembl" id="ENSPKIT00000034950.1">
    <property type="protein sequence ID" value="ENSPKIP00000010812.1"/>
    <property type="gene ID" value="ENSPKIG00000025380.1"/>
</dbReference>
<keyword evidence="4" id="KW-1185">Reference proteome</keyword>
<evidence type="ECO:0000313" key="3">
    <source>
        <dbReference type="Ensembl" id="ENSPKIP00000010812.1"/>
    </source>
</evidence>
<reference evidence="3" key="1">
    <citation type="submission" date="2025-08" db="UniProtKB">
        <authorList>
            <consortium name="Ensembl"/>
        </authorList>
    </citation>
    <scope>IDENTIFICATION</scope>
</reference>
<dbReference type="OrthoDB" id="9986773at2759"/>
<proteinExistence type="predicted"/>
<evidence type="ECO:0000256" key="1">
    <source>
        <dbReference type="SAM" id="MobiDB-lite"/>
    </source>
</evidence>
<dbReference type="STRING" id="1676925.ENSPKIP00000010812"/>
<dbReference type="PANTHER" id="PTHR46599:SF6">
    <property type="entry name" value="DUAL SPECIFICITY PHOSPHATASE 26"/>
    <property type="match status" value="1"/>
</dbReference>
<name>A0A3B3QW44_9TELE</name>
<organism evidence="3 4">
    <name type="scientific">Paramormyrops kingsleyae</name>
    <dbReference type="NCBI Taxonomy" id="1676925"/>
    <lineage>
        <taxon>Eukaryota</taxon>
        <taxon>Metazoa</taxon>
        <taxon>Chordata</taxon>
        <taxon>Craniata</taxon>
        <taxon>Vertebrata</taxon>
        <taxon>Euteleostomi</taxon>
        <taxon>Actinopterygii</taxon>
        <taxon>Neopterygii</taxon>
        <taxon>Teleostei</taxon>
        <taxon>Osteoglossocephala</taxon>
        <taxon>Osteoglossomorpha</taxon>
        <taxon>Osteoglossiformes</taxon>
        <taxon>Mormyridae</taxon>
        <taxon>Paramormyrops</taxon>
    </lineage>
</organism>
<dbReference type="Proteomes" id="UP000261540">
    <property type="component" value="Unplaced"/>
</dbReference>
<reference evidence="3" key="2">
    <citation type="submission" date="2025-09" db="UniProtKB">
        <authorList>
            <consortium name="Ensembl"/>
        </authorList>
    </citation>
    <scope>IDENTIFICATION</scope>
</reference>